<keyword evidence="1" id="KW-0812">Transmembrane</keyword>
<feature type="transmembrane region" description="Helical" evidence="1">
    <location>
        <begin position="403"/>
        <end position="420"/>
    </location>
</feature>
<organism evidence="3 4">
    <name type="scientific">Punica granatum</name>
    <name type="common">Pomegranate</name>
    <dbReference type="NCBI Taxonomy" id="22663"/>
    <lineage>
        <taxon>Eukaryota</taxon>
        <taxon>Viridiplantae</taxon>
        <taxon>Streptophyta</taxon>
        <taxon>Embryophyta</taxon>
        <taxon>Tracheophyta</taxon>
        <taxon>Spermatophyta</taxon>
        <taxon>Magnoliopsida</taxon>
        <taxon>eudicotyledons</taxon>
        <taxon>Gunneridae</taxon>
        <taxon>Pentapetalae</taxon>
        <taxon>rosids</taxon>
        <taxon>malvids</taxon>
        <taxon>Myrtales</taxon>
        <taxon>Lythraceae</taxon>
        <taxon>Punica</taxon>
    </lineage>
</organism>
<keyword evidence="1" id="KW-0472">Membrane</keyword>
<dbReference type="STRING" id="22663.A0A2I0L8M9"/>
<reference evidence="3 4" key="1">
    <citation type="submission" date="2017-11" db="EMBL/GenBank/DDBJ databases">
        <title>De-novo sequencing of pomegranate (Punica granatum L.) genome.</title>
        <authorList>
            <person name="Akparov Z."/>
            <person name="Amiraslanov A."/>
            <person name="Hajiyeva S."/>
            <person name="Abbasov M."/>
            <person name="Kaur K."/>
            <person name="Hamwieh A."/>
            <person name="Solovyev V."/>
            <person name="Salamov A."/>
            <person name="Braich B."/>
            <person name="Kosarev P."/>
            <person name="Mahmoud A."/>
            <person name="Hajiyev E."/>
            <person name="Babayeva S."/>
            <person name="Izzatullayeva V."/>
            <person name="Mammadov A."/>
            <person name="Mammadov A."/>
            <person name="Sharifova S."/>
            <person name="Ojaghi J."/>
            <person name="Eynullazada K."/>
            <person name="Bayramov B."/>
            <person name="Abdulazimova A."/>
            <person name="Shahmuradov I."/>
        </authorList>
    </citation>
    <scope>NUCLEOTIDE SEQUENCE [LARGE SCALE GENOMIC DNA]</scope>
    <source>
        <strain evidence="4">cv. AG2017</strain>
        <tissue evidence="3">Leaf</tissue>
    </source>
</reference>
<sequence>MAEIKEEAVKFYKQLLGADFTSEASLDQIESLIQRKVPADLADMLVSRITDEEIKTALFSMGDNKAPGPDGYSALFFKFCWSIIKDDFVAAIKSYFSTGKMRMEANSTIIILVPEKPKADHMKDFRPISCCNIFYQCFTKVLPNRLKKAFPILISKNQSAFIKGRRIADNILVAHELVNNYHRSGITARCAVKVDLMKAFDSISWDFILVALSAMGMPSMFINWIKGCITTPYFSVALHGTSAGYFPGARGVRQGDPLSPYLFVVGMEVLCQLLDSAIRSRRLGFHPRCKPVRLTHLFIFTNGSRESLLVGLDTLDIFHRWSGLRLNPEISELYCGGLTEEDIQQLLTVIRFKKGHLPVKYPRLPLVSGKLSLKNCEELIEKIVKRIKRWTVKHLSYAGRLRLINSVIFISGVTIGSLWGPLADFSTRGLDCFPMIKEHDCVSRVYRQNCWRWPRSCDSQAEEVKGLALKAEFDDIDKVIYLELLLLAGLPFFIGLLRRLEY</sequence>
<keyword evidence="1" id="KW-1133">Transmembrane helix</keyword>
<dbReference type="Proteomes" id="UP000233551">
    <property type="component" value="Unassembled WGS sequence"/>
</dbReference>
<dbReference type="PANTHER" id="PTHR46890">
    <property type="entry name" value="NON-LTR RETROLELEMENT REVERSE TRANSCRIPTASE-LIKE PROTEIN-RELATED"/>
    <property type="match status" value="1"/>
</dbReference>
<dbReference type="InterPro" id="IPR043502">
    <property type="entry name" value="DNA/RNA_pol_sf"/>
</dbReference>
<dbReference type="SUPFAM" id="SSF56672">
    <property type="entry name" value="DNA/RNA polymerases"/>
    <property type="match status" value="1"/>
</dbReference>
<comment type="caution">
    <text evidence="3">The sequence shown here is derived from an EMBL/GenBank/DDBJ whole genome shotgun (WGS) entry which is preliminary data.</text>
</comment>
<dbReference type="AlphaFoldDB" id="A0A2I0L8M9"/>
<feature type="transmembrane region" description="Helical" evidence="1">
    <location>
        <begin position="479"/>
        <end position="497"/>
    </location>
</feature>
<dbReference type="PROSITE" id="PS50878">
    <property type="entry name" value="RT_POL"/>
    <property type="match status" value="1"/>
</dbReference>
<evidence type="ECO:0000259" key="2">
    <source>
        <dbReference type="PROSITE" id="PS50878"/>
    </source>
</evidence>
<feature type="transmembrane region" description="Helical" evidence="1">
    <location>
        <begin position="203"/>
        <end position="225"/>
    </location>
</feature>
<proteinExistence type="predicted"/>
<evidence type="ECO:0000313" key="4">
    <source>
        <dbReference type="Proteomes" id="UP000233551"/>
    </source>
</evidence>
<feature type="domain" description="Reverse transcriptase" evidence="2">
    <location>
        <begin position="94"/>
        <end position="350"/>
    </location>
</feature>
<evidence type="ECO:0000256" key="1">
    <source>
        <dbReference type="SAM" id="Phobius"/>
    </source>
</evidence>
<name>A0A2I0L8M9_PUNGR</name>
<dbReference type="PANTHER" id="PTHR46890:SF48">
    <property type="entry name" value="RNA-DIRECTED DNA POLYMERASE"/>
    <property type="match status" value="1"/>
</dbReference>
<gene>
    <name evidence="3" type="ORF">CRG98_002558</name>
</gene>
<evidence type="ECO:0000313" key="3">
    <source>
        <dbReference type="EMBL" id="PKI77055.1"/>
    </source>
</evidence>
<dbReference type="EMBL" id="PGOL01000105">
    <property type="protein sequence ID" value="PKI77055.1"/>
    <property type="molecule type" value="Genomic_DNA"/>
</dbReference>
<keyword evidence="4" id="KW-1185">Reference proteome</keyword>
<dbReference type="CDD" id="cd01650">
    <property type="entry name" value="RT_nLTR_like"/>
    <property type="match status" value="1"/>
</dbReference>
<protein>
    <recommendedName>
        <fullName evidence="2">Reverse transcriptase domain-containing protein</fullName>
    </recommendedName>
</protein>
<dbReference type="InterPro" id="IPR052343">
    <property type="entry name" value="Retrotransposon-Effector_Assoc"/>
</dbReference>
<dbReference type="InterPro" id="IPR000477">
    <property type="entry name" value="RT_dom"/>
</dbReference>
<accession>A0A2I0L8M9</accession>
<dbReference type="Pfam" id="PF00078">
    <property type="entry name" value="RVT_1"/>
    <property type="match status" value="1"/>
</dbReference>